<feature type="transmembrane region" description="Helical" evidence="1">
    <location>
        <begin position="6"/>
        <end position="27"/>
    </location>
</feature>
<reference evidence="2" key="1">
    <citation type="submission" date="2021-06" db="EMBL/GenBank/DDBJ databases">
        <title>Parelaphostrongylus tenuis whole genome reference sequence.</title>
        <authorList>
            <person name="Garwood T.J."/>
            <person name="Larsen P.A."/>
            <person name="Fountain-Jones N.M."/>
            <person name="Garbe J.R."/>
            <person name="Macchietto M.G."/>
            <person name="Kania S.A."/>
            <person name="Gerhold R.W."/>
            <person name="Richards J.E."/>
            <person name="Wolf T.M."/>
        </authorList>
    </citation>
    <scope>NUCLEOTIDE SEQUENCE</scope>
    <source>
        <strain evidence="2">MNPRO001-30</strain>
        <tissue evidence="2">Meninges</tissue>
    </source>
</reference>
<accession>A0AAD5QPS5</accession>
<keyword evidence="1" id="KW-1133">Transmembrane helix</keyword>
<proteinExistence type="predicted"/>
<keyword evidence="1" id="KW-0812">Transmembrane</keyword>
<evidence type="ECO:0000313" key="3">
    <source>
        <dbReference type="Proteomes" id="UP001196413"/>
    </source>
</evidence>
<keyword evidence="1" id="KW-0472">Membrane</keyword>
<evidence type="ECO:0000313" key="2">
    <source>
        <dbReference type="EMBL" id="KAJ1359863.1"/>
    </source>
</evidence>
<dbReference type="Proteomes" id="UP001196413">
    <property type="component" value="Unassembled WGS sequence"/>
</dbReference>
<sequence>MSPLLPITLQTTLPVMLVNYVQTYLLLIGRRKDSMRRGDKNLEEKGMVKDSRSFKMRNDYDIAESS</sequence>
<dbReference type="EMBL" id="JAHQIW010003719">
    <property type="protein sequence ID" value="KAJ1359863.1"/>
    <property type="molecule type" value="Genomic_DNA"/>
</dbReference>
<organism evidence="2 3">
    <name type="scientific">Parelaphostrongylus tenuis</name>
    <name type="common">Meningeal worm</name>
    <dbReference type="NCBI Taxonomy" id="148309"/>
    <lineage>
        <taxon>Eukaryota</taxon>
        <taxon>Metazoa</taxon>
        <taxon>Ecdysozoa</taxon>
        <taxon>Nematoda</taxon>
        <taxon>Chromadorea</taxon>
        <taxon>Rhabditida</taxon>
        <taxon>Rhabditina</taxon>
        <taxon>Rhabditomorpha</taxon>
        <taxon>Strongyloidea</taxon>
        <taxon>Metastrongylidae</taxon>
        <taxon>Parelaphostrongylus</taxon>
    </lineage>
</organism>
<protein>
    <recommendedName>
        <fullName evidence="4">Transmembrane protein</fullName>
    </recommendedName>
</protein>
<evidence type="ECO:0008006" key="4">
    <source>
        <dbReference type="Google" id="ProtNLM"/>
    </source>
</evidence>
<keyword evidence="3" id="KW-1185">Reference proteome</keyword>
<evidence type="ECO:0000256" key="1">
    <source>
        <dbReference type="SAM" id="Phobius"/>
    </source>
</evidence>
<dbReference type="AlphaFoldDB" id="A0AAD5QPS5"/>
<comment type="caution">
    <text evidence="2">The sequence shown here is derived from an EMBL/GenBank/DDBJ whole genome shotgun (WGS) entry which is preliminary data.</text>
</comment>
<gene>
    <name evidence="2" type="ORF">KIN20_018681</name>
</gene>
<name>A0AAD5QPS5_PARTN</name>